<gene>
    <name evidence="1" type="ORF">PXEA_LOCUS9473</name>
</gene>
<reference evidence="1" key="1">
    <citation type="submission" date="2018-11" db="EMBL/GenBank/DDBJ databases">
        <authorList>
            <consortium name="Pathogen Informatics"/>
        </authorList>
    </citation>
    <scope>NUCLEOTIDE SEQUENCE</scope>
</reference>
<protein>
    <submittedName>
        <fullName evidence="1">Uncharacterized protein</fullName>
    </submittedName>
</protein>
<dbReference type="AlphaFoldDB" id="A0A448WNM4"/>
<proteinExistence type="predicted"/>
<keyword evidence="2" id="KW-1185">Reference proteome</keyword>
<dbReference type="EMBL" id="CAAALY010026878">
    <property type="protein sequence ID" value="VEL16033.1"/>
    <property type="molecule type" value="Genomic_DNA"/>
</dbReference>
<dbReference type="Proteomes" id="UP000784294">
    <property type="component" value="Unassembled WGS sequence"/>
</dbReference>
<sequence length="46" mass="5202">MIRVFFRLRLPHLAGWCVEPVVRLVLDHSSTVSSLAIDLLEVINGE</sequence>
<evidence type="ECO:0000313" key="1">
    <source>
        <dbReference type="EMBL" id="VEL16033.1"/>
    </source>
</evidence>
<organism evidence="1 2">
    <name type="scientific">Protopolystoma xenopodis</name>
    <dbReference type="NCBI Taxonomy" id="117903"/>
    <lineage>
        <taxon>Eukaryota</taxon>
        <taxon>Metazoa</taxon>
        <taxon>Spiralia</taxon>
        <taxon>Lophotrochozoa</taxon>
        <taxon>Platyhelminthes</taxon>
        <taxon>Monogenea</taxon>
        <taxon>Polyopisthocotylea</taxon>
        <taxon>Polystomatidea</taxon>
        <taxon>Polystomatidae</taxon>
        <taxon>Protopolystoma</taxon>
    </lineage>
</organism>
<evidence type="ECO:0000313" key="2">
    <source>
        <dbReference type="Proteomes" id="UP000784294"/>
    </source>
</evidence>
<accession>A0A448WNM4</accession>
<name>A0A448WNM4_9PLAT</name>
<comment type="caution">
    <text evidence="1">The sequence shown here is derived from an EMBL/GenBank/DDBJ whole genome shotgun (WGS) entry which is preliminary data.</text>
</comment>